<dbReference type="SMART" id="SM01016">
    <property type="entry name" value="Arg_tRNA_synt_N"/>
    <property type="match status" value="1"/>
</dbReference>
<comment type="subunit">
    <text evidence="10">Monomer.</text>
</comment>
<keyword evidence="7 10" id="KW-0648">Protein biosynthesis</keyword>
<evidence type="ECO:0000256" key="5">
    <source>
        <dbReference type="ARBA" id="ARBA00022741"/>
    </source>
</evidence>
<dbReference type="NCBIfam" id="TIGR00456">
    <property type="entry name" value="argS"/>
    <property type="match status" value="1"/>
</dbReference>
<dbReference type="Gene3D" id="3.40.50.620">
    <property type="entry name" value="HUPs"/>
    <property type="match status" value="1"/>
</dbReference>
<dbReference type="PROSITE" id="PS00178">
    <property type="entry name" value="AA_TRNA_LIGASE_I"/>
    <property type="match status" value="1"/>
</dbReference>
<dbReference type="Pfam" id="PF05746">
    <property type="entry name" value="DALR_1"/>
    <property type="match status" value="1"/>
</dbReference>
<dbReference type="SUPFAM" id="SSF55190">
    <property type="entry name" value="Arginyl-tRNA synthetase (ArgRS), N-terminal 'additional' domain"/>
    <property type="match status" value="1"/>
</dbReference>
<dbReference type="SMART" id="SM00836">
    <property type="entry name" value="DALR_1"/>
    <property type="match status" value="1"/>
</dbReference>
<evidence type="ECO:0000256" key="4">
    <source>
        <dbReference type="ARBA" id="ARBA00022598"/>
    </source>
</evidence>
<protein>
    <recommendedName>
        <fullName evidence="10">Arginine--tRNA ligase</fullName>
        <ecNumber evidence="10">6.1.1.19</ecNumber>
    </recommendedName>
    <alternativeName>
        <fullName evidence="10">Arginyl-tRNA synthetase</fullName>
        <shortName evidence="10">ArgRS</shortName>
    </alternativeName>
</protein>
<dbReference type="PANTHER" id="PTHR11956:SF5">
    <property type="entry name" value="ARGININE--TRNA LIGASE, CYTOPLASMIC"/>
    <property type="match status" value="1"/>
</dbReference>
<dbReference type="GO" id="GO:0005737">
    <property type="term" value="C:cytoplasm"/>
    <property type="evidence" value="ECO:0007669"/>
    <property type="project" value="UniProtKB-SubCell"/>
</dbReference>
<keyword evidence="4 10" id="KW-0436">Ligase</keyword>
<evidence type="ECO:0000256" key="11">
    <source>
        <dbReference type="RuleBase" id="RU363038"/>
    </source>
</evidence>
<evidence type="ECO:0000256" key="10">
    <source>
        <dbReference type="HAMAP-Rule" id="MF_00123"/>
    </source>
</evidence>
<comment type="subcellular location">
    <subcellularLocation>
        <location evidence="1 10">Cytoplasm</location>
    </subcellularLocation>
</comment>
<keyword evidence="6 10" id="KW-0067">ATP-binding</keyword>
<feature type="domain" description="Arginyl tRNA synthetase N-terminal" evidence="13">
    <location>
        <begin position="5"/>
        <end position="94"/>
    </location>
</feature>
<dbReference type="AlphaFoldDB" id="A0A212QQG3"/>
<organism evidence="14 15">
    <name type="scientific">Arboricoccus pini</name>
    <dbReference type="NCBI Taxonomy" id="1963835"/>
    <lineage>
        <taxon>Bacteria</taxon>
        <taxon>Pseudomonadati</taxon>
        <taxon>Pseudomonadota</taxon>
        <taxon>Alphaproteobacteria</taxon>
        <taxon>Geminicoccales</taxon>
        <taxon>Geminicoccaceae</taxon>
        <taxon>Arboricoccus</taxon>
    </lineage>
</organism>
<dbReference type="InterPro" id="IPR008909">
    <property type="entry name" value="DALR_anticod-bd"/>
</dbReference>
<dbReference type="InterPro" id="IPR036695">
    <property type="entry name" value="Arg-tRNA-synth_N_sf"/>
</dbReference>
<dbReference type="Proteomes" id="UP000197065">
    <property type="component" value="Unassembled WGS sequence"/>
</dbReference>
<dbReference type="InterPro" id="IPR009080">
    <property type="entry name" value="tRNAsynth_Ia_anticodon-bd"/>
</dbReference>
<dbReference type="EC" id="6.1.1.19" evidence="10"/>
<evidence type="ECO:0000259" key="12">
    <source>
        <dbReference type="SMART" id="SM00836"/>
    </source>
</evidence>
<evidence type="ECO:0000256" key="3">
    <source>
        <dbReference type="ARBA" id="ARBA00022490"/>
    </source>
</evidence>
<feature type="short sequence motif" description="'HIGH' region" evidence="10">
    <location>
        <begin position="131"/>
        <end position="141"/>
    </location>
</feature>
<keyword evidence="3 10" id="KW-0963">Cytoplasm</keyword>
<dbReference type="SUPFAM" id="SSF47323">
    <property type="entry name" value="Anticodon-binding domain of a subclass of class I aminoacyl-tRNA synthetases"/>
    <property type="match status" value="1"/>
</dbReference>
<comment type="catalytic activity">
    <reaction evidence="9 10">
        <text>tRNA(Arg) + L-arginine + ATP = L-arginyl-tRNA(Arg) + AMP + diphosphate</text>
        <dbReference type="Rhea" id="RHEA:20301"/>
        <dbReference type="Rhea" id="RHEA-COMP:9658"/>
        <dbReference type="Rhea" id="RHEA-COMP:9673"/>
        <dbReference type="ChEBI" id="CHEBI:30616"/>
        <dbReference type="ChEBI" id="CHEBI:32682"/>
        <dbReference type="ChEBI" id="CHEBI:33019"/>
        <dbReference type="ChEBI" id="CHEBI:78442"/>
        <dbReference type="ChEBI" id="CHEBI:78513"/>
        <dbReference type="ChEBI" id="CHEBI:456215"/>
        <dbReference type="EC" id="6.1.1.19"/>
    </reaction>
</comment>
<keyword evidence="15" id="KW-1185">Reference proteome</keyword>
<dbReference type="PANTHER" id="PTHR11956">
    <property type="entry name" value="ARGINYL-TRNA SYNTHETASE"/>
    <property type="match status" value="1"/>
</dbReference>
<dbReference type="OrthoDB" id="9803211at2"/>
<dbReference type="InterPro" id="IPR001278">
    <property type="entry name" value="Arg-tRNA-ligase"/>
</dbReference>
<dbReference type="FunFam" id="1.10.730.10:FF:000008">
    <property type="entry name" value="Arginine--tRNA ligase"/>
    <property type="match status" value="1"/>
</dbReference>
<evidence type="ECO:0000256" key="1">
    <source>
        <dbReference type="ARBA" id="ARBA00004496"/>
    </source>
</evidence>
<gene>
    <name evidence="10" type="primary">argS</name>
    <name evidence="14" type="ORF">SAMN07250955_102283</name>
</gene>
<evidence type="ECO:0000313" key="14">
    <source>
        <dbReference type="EMBL" id="SNB61558.1"/>
    </source>
</evidence>
<dbReference type="Pfam" id="PF00750">
    <property type="entry name" value="tRNA-synt_1d"/>
    <property type="match status" value="1"/>
</dbReference>
<dbReference type="Pfam" id="PF03485">
    <property type="entry name" value="Arg_tRNA_synt_N"/>
    <property type="match status" value="1"/>
</dbReference>
<dbReference type="HAMAP" id="MF_00123">
    <property type="entry name" value="Arg_tRNA_synth"/>
    <property type="match status" value="1"/>
</dbReference>
<dbReference type="InterPro" id="IPR035684">
    <property type="entry name" value="ArgRS_core"/>
</dbReference>
<proteinExistence type="inferred from homology"/>
<feature type="domain" description="DALR anticodon binding" evidence="12">
    <location>
        <begin position="452"/>
        <end position="581"/>
    </location>
</feature>
<sequence length="582" mass="63203">MNPFDDLSALVTAALGQLQAQGVLPEGQDLARVQVEPPRDAAHGDAATNAALILAKAAGAKPMDIAAALAVALEGAPEVDAAVAAAPGFVNLSMRRSFWLRRVPDILAAGALYGRSDQGGGQKVNVEFCSANPTGPLHVGHARGAVFGDALSSLLQHVGYEVTREYYINDGGAQIDTLARTIHHRYREALGMDVGPLPAGYYPLAELVPVAEAIARRDGDRWVMAPEEEWLEAFGQEAVQAMMRRIKGDLAALGIHHDVFSSERRLRSGGEVDAALARLDEQGLIYEGVLPAPKGKPIEDWEPTPQLLFRATAYGDDIDRPLKRSNGAWTYFAADLAYHFDKYERGFNAMIDVLGADHGGYVKRMQAGVRALSKEEARLDVMLCQLVKLMDGGQPLKMSKRAGRIVTLKDVVDEVGKDVFRFIMLTRKNDAALEFDLVKVKEQSKDNPVFYVQYAHARISSVFRNAAGEGIETGPPALMAADLDRLSDPLELALIRQAAGFPRIVTQAAEAREPHRIAFFLHELAGQFHALWTTGKERQELRFIVAEDAGLTAARLAMLAAVQTVLAAGLKLIGVEPVEEMH</sequence>
<evidence type="ECO:0000256" key="8">
    <source>
        <dbReference type="ARBA" id="ARBA00023146"/>
    </source>
</evidence>
<dbReference type="Gene3D" id="3.30.1360.70">
    <property type="entry name" value="Arginyl tRNA synthetase N-terminal domain"/>
    <property type="match status" value="1"/>
</dbReference>
<accession>A0A212QQG3</accession>
<dbReference type="InterPro" id="IPR001412">
    <property type="entry name" value="aa-tRNA-synth_I_CS"/>
</dbReference>
<keyword evidence="5 10" id="KW-0547">Nucleotide-binding</keyword>
<keyword evidence="8 10" id="KW-0030">Aminoacyl-tRNA synthetase</keyword>
<dbReference type="GO" id="GO:0005524">
    <property type="term" value="F:ATP binding"/>
    <property type="evidence" value="ECO:0007669"/>
    <property type="project" value="UniProtKB-UniRule"/>
</dbReference>
<reference evidence="14 15" key="1">
    <citation type="submission" date="2017-06" db="EMBL/GenBank/DDBJ databases">
        <authorList>
            <person name="Kim H.J."/>
            <person name="Triplett B.A."/>
        </authorList>
    </citation>
    <scope>NUCLEOTIDE SEQUENCE [LARGE SCALE GENOMIC DNA]</scope>
    <source>
        <strain evidence="14 15">B29T1</strain>
    </source>
</reference>
<evidence type="ECO:0000256" key="2">
    <source>
        <dbReference type="ARBA" id="ARBA00005594"/>
    </source>
</evidence>
<evidence type="ECO:0000256" key="7">
    <source>
        <dbReference type="ARBA" id="ARBA00022917"/>
    </source>
</evidence>
<name>A0A212QQG3_9PROT</name>
<comment type="similarity">
    <text evidence="2 10 11">Belongs to the class-I aminoacyl-tRNA synthetase family.</text>
</comment>
<dbReference type="GO" id="GO:0006420">
    <property type="term" value="P:arginyl-tRNA aminoacylation"/>
    <property type="evidence" value="ECO:0007669"/>
    <property type="project" value="UniProtKB-UniRule"/>
</dbReference>
<evidence type="ECO:0000313" key="15">
    <source>
        <dbReference type="Proteomes" id="UP000197065"/>
    </source>
</evidence>
<dbReference type="RefSeq" id="WP_088560129.1">
    <property type="nucleotide sequence ID" value="NZ_FYEH01000002.1"/>
</dbReference>
<dbReference type="EMBL" id="FYEH01000002">
    <property type="protein sequence ID" value="SNB61558.1"/>
    <property type="molecule type" value="Genomic_DNA"/>
</dbReference>
<dbReference type="CDD" id="cd00671">
    <property type="entry name" value="ArgRS_core"/>
    <property type="match status" value="1"/>
</dbReference>
<evidence type="ECO:0000259" key="13">
    <source>
        <dbReference type="SMART" id="SM01016"/>
    </source>
</evidence>
<dbReference type="SUPFAM" id="SSF52374">
    <property type="entry name" value="Nucleotidylyl transferase"/>
    <property type="match status" value="1"/>
</dbReference>
<evidence type="ECO:0000256" key="9">
    <source>
        <dbReference type="ARBA" id="ARBA00049339"/>
    </source>
</evidence>
<dbReference type="InterPro" id="IPR014729">
    <property type="entry name" value="Rossmann-like_a/b/a_fold"/>
</dbReference>
<dbReference type="PRINTS" id="PR01038">
    <property type="entry name" value="TRNASYNTHARG"/>
</dbReference>
<dbReference type="InterPro" id="IPR005148">
    <property type="entry name" value="Arg-tRNA-synth_N"/>
</dbReference>
<dbReference type="Gene3D" id="1.10.730.10">
    <property type="entry name" value="Isoleucyl-tRNA Synthetase, Domain 1"/>
    <property type="match status" value="1"/>
</dbReference>
<dbReference type="GO" id="GO:0004814">
    <property type="term" value="F:arginine-tRNA ligase activity"/>
    <property type="evidence" value="ECO:0007669"/>
    <property type="project" value="UniProtKB-UniRule"/>
</dbReference>
<evidence type="ECO:0000256" key="6">
    <source>
        <dbReference type="ARBA" id="ARBA00022840"/>
    </source>
</evidence>